<dbReference type="InterPro" id="IPR038880">
    <property type="entry name" value="MJ0871-like"/>
</dbReference>
<evidence type="ECO:0000256" key="1">
    <source>
        <dbReference type="SAM" id="Phobius"/>
    </source>
</evidence>
<feature type="transmembrane region" description="Helical" evidence="1">
    <location>
        <begin position="229"/>
        <end position="247"/>
    </location>
</feature>
<feature type="transmembrane region" description="Helical" evidence="1">
    <location>
        <begin position="189"/>
        <end position="209"/>
    </location>
</feature>
<dbReference type="EMBL" id="CP000743">
    <property type="protein sequence ID" value="ABR55702.1"/>
    <property type="molecule type" value="Genomic_DNA"/>
</dbReference>
<accession>A6UT80</accession>
<feature type="transmembrane region" description="Helical" evidence="1">
    <location>
        <begin position="259"/>
        <end position="278"/>
    </location>
</feature>
<feature type="transmembrane region" description="Helical" evidence="1">
    <location>
        <begin position="79"/>
        <end position="98"/>
    </location>
</feature>
<protein>
    <recommendedName>
        <fullName evidence="4">Nucleoside recognition domain protein</fullName>
    </recommendedName>
</protein>
<feature type="transmembrane region" description="Helical" evidence="1">
    <location>
        <begin position="6"/>
        <end position="25"/>
    </location>
</feature>
<dbReference type="OrthoDB" id="66079at2157"/>
<keyword evidence="1" id="KW-0812">Transmembrane</keyword>
<dbReference type="GeneID" id="5326435"/>
<evidence type="ECO:0000313" key="2">
    <source>
        <dbReference type="EMBL" id="ABR55702.1"/>
    </source>
</evidence>
<dbReference type="PANTHER" id="PTHR38139:SF1">
    <property type="entry name" value="NUCLEOSIDE TRANSPORTER_FEOB GTPASE GATE DOMAIN-CONTAINING PROTEIN"/>
    <property type="match status" value="1"/>
</dbReference>
<gene>
    <name evidence="2" type="ordered locus">Maeo_0110</name>
</gene>
<sequence>MDFLNIYTVSILSISFGYILAELLNQTNLIKLIGKKTSKISKIGIHPSLSTVPALYLVSPRLAHSMASSLLKNSDIKEFDLFIAVLASNFPLRLMYVYKYYLPVLVPLLGIVALYFIGLRIIFDIFLLFIVMIIGRKNYANINYNNIGGGSINTNNMPNGNNNNNINIIFSKQIIKDAVFKGLKSSLNFAKTFTPVFLIVVFLIKFGIMDKLSILMTPILNHLGLDSMGITYITTAILTPRVAYGMANVMLNYNYPIMTVLGCMFIGNGLFVLVYEWWSRLLPYYYGLYPKKTALKLIFIQAFMPALYNLLLGILLLKF</sequence>
<dbReference type="KEGG" id="mae:Maeo_0110"/>
<feature type="transmembrane region" description="Helical" evidence="1">
    <location>
        <begin position="298"/>
        <end position="317"/>
    </location>
</feature>
<dbReference type="PANTHER" id="PTHR38139">
    <property type="entry name" value="GATE DOMAIN-CONTAINING PROTEIN"/>
    <property type="match status" value="1"/>
</dbReference>
<keyword evidence="1" id="KW-1133">Transmembrane helix</keyword>
<dbReference type="STRING" id="419665.Maeo_0110"/>
<reference evidence="2" key="1">
    <citation type="submission" date="2007-06" db="EMBL/GenBank/DDBJ databases">
        <title>Complete sequence of Methanococcus aeolicus Nankai-3.</title>
        <authorList>
            <consortium name="US DOE Joint Genome Institute"/>
            <person name="Copeland A."/>
            <person name="Lucas S."/>
            <person name="Lapidus A."/>
            <person name="Barry K."/>
            <person name="Glavina del Rio T."/>
            <person name="Dalin E."/>
            <person name="Tice H."/>
            <person name="Pitluck S."/>
            <person name="Chain P."/>
            <person name="Malfatti S."/>
            <person name="Shin M."/>
            <person name="Vergez L."/>
            <person name="Schmutz J."/>
            <person name="Larimer F."/>
            <person name="Land M."/>
            <person name="Hauser L."/>
            <person name="Kyrpides N."/>
            <person name="Lykidis A."/>
            <person name="Sieprawska-Lupa M."/>
            <person name="Whitman W.B."/>
            <person name="Richardson P."/>
        </authorList>
    </citation>
    <scope>NUCLEOTIDE SEQUENCE [LARGE SCALE GENOMIC DNA]</scope>
    <source>
        <strain evidence="2">Nankai-3</strain>
    </source>
</reference>
<name>A6UT80_META3</name>
<dbReference type="Proteomes" id="UP000001106">
    <property type="component" value="Chromosome"/>
</dbReference>
<organism evidence="2 3">
    <name type="scientific">Methanococcus aeolicus (strain ATCC BAA-1280 / DSM 17508 / OCM 812 / Nankai-3)</name>
    <dbReference type="NCBI Taxonomy" id="419665"/>
    <lineage>
        <taxon>Archaea</taxon>
        <taxon>Methanobacteriati</taxon>
        <taxon>Methanobacteriota</taxon>
        <taxon>Methanomada group</taxon>
        <taxon>Methanococci</taxon>
        <taxon>Methanococcales</taxon>
        <taxon>Methanococcaceae</taxon>
        <taxon>Methanococcus</taxon>
    </lineage>
</organism>
<keyword evidence="3" id="KW-1185">Reference proteome</keyword>
<dbReference type="HOGENOM" id="CLU_870468_0_0_2"/>
<dbReference type="RefSeq" id="WP_011972834.1">
    <property type="nucleotide sequence ID" value="NC_009635.1"/>
</dbReference>
<feature type="transmembrane region" description="Helical" evidence="1">
    <location>
        <begin position="104"/>
        <end position="134"/>
    </location>
</feature>
<dbReference type="AlphaFoldDB" id="A6UT80"/>
<dbReference type="eggNOG" id="arCOG00360">
    <property type="taxonomic scope" value="Archaea"/>
</dbReference>
<keyword evidence="1" id="KW-0472">Membrane</keyword>
<evidence type="ECO:0008006" key="4">
    <source>
        <dbReference type="Google" id="ProtNLM"/>
    </source>
</evidence>
<evidence type="ECO:0000313" key="3">
    <source>
        <dbReference type="Proteomes" id="UP000001106"/>
    </source>
</evidence>
<proteinExistence type="predicted"/>